<organism evidence="1 2">
    <name type="scientific">Undibacterium pigrum</name>
    <dbReference type="NCBI Taxonomy" id="401470"/>
    <lineage>
        <taxon>Bacteria</taxon>
        <taxon>Pseudomonadati</taxon>
        <taxon>Pseudomonadota</taxon>
        <taxon>Betaproteobacteria</taxon>
        <taxon>Burkholderiales</taxon>
        <taxon>Oxalobacteraceae</taxon>
        <taxon>Undibacterium</taxon>
    </lineage>
</organism>
<gene>
    <name evidence="1" type="ORF">DFR42_110122</name>
</gene>
<evidence type="ECO:0000313" key="2">
    <source>
        <dbReference type="Proteomes" id="UP000247792"/>
    </source>
</evidence>
<evidence type="ECO:0008006" key="3">
    <source>
        <dbReference type="Google" id="ProtNLM"/>
    </source>
</evidence>
<dbReference type="EMBL" id="QJKB01000010">
    <property type="protein sequence ID" value="PXX39756.1"/>
    <property type="molecule type" value="Genomic_DNA"/>
</dbReference>
<dbReference type="OrthoDB" id="6197820at2"/>
<dbReference type="AlphaFoldDB" id="A0A318IUC0"/>
<sequence length="89" mass="9918">MSKLLDYLNALDTNAMLIQAHKSDPLKTSREFGLSHDEQQALVLQDKQKIAAFLDIPFRDFDAIDSLVGHFDADGNQKSANVDEAELVD</sequence>
<keyword evidence="2" id="KW-1185">Reference proteome</keyword>
<protein>
    <recommendedName>
        <fullName evidence="3">Aromatic-ring opening dioxygenase LigAB LigA subunit</fullName>
    </recommendedName>
</protein>
<dbReference type="Proteomes" id="UP000247792">
    <property type="component" value="Unassembled WGS sequence"/>
</dbReference>
<reference evidence="1 2" key="1">
    <citation type="submission" date="2018-05" db="EMBL/GenBank/DDBJ databases">
        <title>Genomic Encyclopedia of Type Strains, Phase IV (KMG-IV): sequencing the most valuable type-strain genomes for metagenomic binning, comparative biology and taxonomic classification.</title>
        <authorList>
            <person name="Goeker M."/>
        </authorList>
    </citation>
    <scope>NUCLEOTIDE SEQUENCE [LARGE SCALE GENOMIC DNA]</scope>
    <source>
        <strain evidence="1 2">DSM 19792</strain>
    </source>
</reference>
<evidence type="ECO:0000313" key="1">
    <source>
        <dbReference type="EMBL" id="PXX39756.1"/>
    </source>
</evidence>
<dbReference type="RefSeq" id="WP_110257413.1">
    <property type="nucleotide sequence ID" value="NZ_QJKB01000010.1"/>
</dbReference>
<comment type="caution">
    <text evidence="1">The sequence shown here is derived from an EMBL/GenBank/DDBJ whole genome shotgun (WGS) entry which is preliminary data.</text>
</comment>
<name>A0A318IUC0_9BURK</name>
<accession>A0A318IUC0</accession>
<proteinExistence type="predicted"/>